<accession>A0A1X7JHS9</accession>
<feature type="domain" description="ABC-type uncharacterised transport system" evidence="2">
    <location>
        <begin position="196"/>
        <end position="496"/>
    </location>
</feature>
<keyword evidence="1" id="KW-1133">Transmembrane helix</keyword>
<dbReference type="NCBIfam" id="TIGR03521">
    <property type="entry name" value="GldG"/>
    <property type="match status" value="1"/>
</dbReference>
<proteinExistence type="predicted"/>
<dbReference type="InterPro" id="IPR019196">
    <property type="entry name" value="ABC_transp_unknown"/>
</dbReference>
<keyword evidence="1" id="KW-0472">Membrane</keyword>
<feature type="domain" description="DUF7088" evidence="3">
    <location>
        <begin position="40"/>
        <end position="149"/>
    </location>
</feature>
<dbReference type="AlphaFoldDB" id="A0A1X7JHS9"/>
<keyword evidence="1" id="KW-0812">Transmembrane</keyword>
<dbReference type="OrthoDB" id="9777219at2"/>
<dbReference type="Proteomes" id="UP000193804">
    <property type="component" value="Unassembled WGS sequence"/>
</dbReference>
<name>A0A1X7JHS9_9BACT</name>
<organism evidence="4 5">
    <name type="scientific">Marivirga sericea</name>
    <dbReference type="NCBI Taxonomy" id="1028"/>
    <lineage>
        <taxon>Bacteria</taxon>
        <taxon>Pseudomonadati</taxon>
        <taxon>Bacteroidota</taxon>
        <taxon>Cytophagia</taxon>
        <taxon>Cytophagales</taxon>
        <taxon>Marivirgaceae</taxon>
        <taxon>Marivirga</taxon>
    </lineage>
</organism>
<evidence type="ECO:0000313" key="4">
    <source>
        <dbReference type="EMBL" id="SMG27640.1"/>
    </source>
</evidence>
<dbReference type="RefSeq" id="WP_085516569.1">
    <property type="nucleotide sequence ID" value="NZ_FXAW01000003.1"/>
</dbReference>
<evidence type="ECO:0000313" key="5">
    <source>
        <dbReference type="Proteomes" id="UP000193804"/>
    </source>
</evidence>
<dbReference type="Pfam" id="PF23357">
    <property type="entry name" value="DUF7088"/>
    <property type="match status" value="1"/>
</dbReference>
<evidence type="ECO:0000259" key="3">
    <source>
        <dbReference type="Pfam" id="PF23357"/>
    </source>
</evidence>
<dbReference type="InterPro" id="IPR019863">
    <property type="entry name" value="Motility-assoc_ABC-rel_GldG"/>
</dbReference>
<protein>
    <submittedName>
        <fullName evidence="4">Gliding-associated putative ABC transporter substrate-binding component GldG</fullName>
    </submittedName>
</protein>
<evidence type="ECO:0000256" key="1">
    <source>
        <dbReference type="SAM" id="Phobius"/>
    </source>
</evidence>
<sequence>MEFLKRKSTEHTLKFFIIVMVVILVNLVFRHQIFRYDMTEEKRYSMNQATISMLQNLDEPVYVEVYLAGDINAEFTRLQTAIKQTLEQFKTYAYGNLQYSFINPDEANSANSRNEFYRYLIDKGIQPTTVFDNSDGKKSQKLIFPGAEISYGERSMPVILLNGNNAAGAGQAITQSIETLEYELASTIKSLSTKERKRIALFQGSGSPSGNVLKGLNDAVTSKYDLILVQNTDRITQFDATIFLKPTEDFSNGELYDIDQYIMNGGKSLFFLDGLKMDVDSIKEYGAMALPVETGLADLLFKYGVRVNNDVLQDVNSGNFPIVTGNLGKDPQIQLLPWPYYIILNKYADHPIVRNMNAVYGKFVSSIDTVASSGIQKTPLIFTSDYTRKLKGPIHISFENLKQEMKPENFDLKNVPVTYLLEGKFNSAYQNRLPPKGKNAAKRKDRSSENSIIVASDGDLLLSEINKKNNQPFPLGVDPYANHPSNFANDQLIFNMLNYLLDEDGLIISRNKELKIRPLDKVKVADDKLWLQLVNVALPIILIVLFGILRNYWRKRKYARFNG</sequence>
<gene>
    <name evidence="4" type="ORF">SAMN05661096_01633</name>
</gene>
<dbReference type="EMBL" id="FXAW01000003">
    <property type="protein sequence ID" value="SMG27640.1"/>
    <property type="molecule type" value="Genomic_DNA"/>
</dbReference>
<feature type="transmembrane region" description="Helical" evidence="1">
    <location>
        <begin position="529"/>
        <end position="549"/>
    </location>
</feature>
<dbReference type="InterPro" id="IPR055396">
    <property type="entry name" value="DUF7088"/>
</dbReference>
<reference evidence="5" key="1">
    <citation type="submission" date="2017-04" db="EMBL/GenBank/DDBJ databases">
        <authorList>
            <person name="Varghese N."/>
            <person name="Submissions S."/>
        </authorList>
    </citation>
    <scope>NUCLEOTIDE SEQUENCE [LARGE SCALE GENOMIC DNA]</scope>
    <source>
        <strain evidence="5">DSM 4125</strain>
    </source>
</reference>
<feature type="transmembrane region" description="Helical" evidence="1">
    <location>
        <begin position="12"/>
        <end position="29"/>
    </location>
</feature>
<dbReference type="Pfam" id="PF09822">
    <property type="entry name" value="ABC_transp_aux"/>
    <property type="match status" value="1"/>
</dbReference>
<evidence type="ECO:0000259" key="2">
    <source>
        <dbReference type="Pfam" id="PF09822"/>
    </source>
</evidence>
<keyword evidence="5" id="KW-1185">Reference proteome</keyword>
<dbReference type="STRING" id="1028.SAMN05661096_01633"/>